<comment type="caution">
    <text evidence="2">The sequence shown here is derived from an EMBL/GenBank/DDBJ whole genome shotgun (WGS) entry which is preliminary data.</text>
</comment>
<evidence type="ECO:0000313" key="3">
    <source>
        <dbReference type="Proteomes" id="UP000029548"/>
    </source>
</evidence>
<name>A0A095Z8S5_9CORY</name>
<sequence length="71" mass="8013">MNRPWLRAQVRGRAAEIIGPDYPNLTYIECVLDGLEADDITDVRQISTDELDQRITEQSLPPAIEDEEDAA</sequence>
<dbReference type="EMBL" id="JRNE01000081">
    <property type="protein sequence ID" value="KGF15157.1"/>
    <property type="molecule type" value="Genomic_DNA"/>
</dbReference>
<organism evidence="2 3">
    <name type="scientific">Corynebacterium freneyi DNF00450</name>
    <dbReference type="NCBI Taxonomy" id="1287475"/>
    <lineage>
        <taxon>Bacteria</taxon>
        <taxon>Bacillati</taxon>
        <taxon>Actinomycetota</taxon>
        <taxon>Actinomycetes</taxon>
        <taxon>Mycobacteriales</taxon>
        <taxon>Corynebacteriaceae</taxon>
        <taxon>Corynebacterium</taxon>
    </lineage>
</organism>
<dbReference type="AlphaFoldDB" id="A0A095Z8S5"/>
<gene>
    <name evidence="2" type="ORF">HMPREF1650_11785</name>
</gene>
<evidence type="ECO:0000313" key="2">
    <source>
        <dbReference type="EMBL" id="KGF15157.1"/>
    </source>
</evidence>
<feature type="region of interest" description="Disordered" evidence="1">
    <location>
        <begin position="52"/>
        <end position="71"/>
    </location>
</feature>
<dbReference type="RefSeq" id="WP_035123562.1">
    <property type="nucleotide sequence ID" value="NZ_JRNE01000081.1"/>
</dbReference>
<dbReference type="Proteomes" id="UP000029548">
    <property type="component" value="Unassembled WGS sequence"/>
</dbReference>
<proteinExistence type="predicted"/>
<protein>
    <submittedName>
        <fullName evidence="2">Uncharacterized protein</fullName>
    </submittedName>
</protein>
<accession>A0A095Z8S5</accession>
<reference evidence="2 3" key="1">
    <citation type="submission" date="2014-07" db="EMBL/GenBank/DDBJ databases">
        <authorList>
            <person name="McCorrison J."/>
            <person name="Sanka R."/>
            <person name="Torralba M."/>
            <person name="Gillis M."/>
            <person name="Haft D.H."/>
            <person name="Methe B."/>
            <person name="Sutton G."/>
            <person name="Nelson K.E."/>
        </authorList>
    </citation>
    <scope>NUCLEOTIDE SEQUENCE [LARGE SCALE GENOMIC DNA]</scope>
    <source>
        <strain evidence="2 3">DNF00450</strain>
    </source>
</reference>
<evidence type="ECO:0000256" key="1">
    <source>
        <dbReference type="SAM" id="MobiDB-lite"/>
    </source>
</evidence>